<keyword evidence="2" id="KW-1185">Reference proteome</keyword>
<reference evidence="1" key="1">
    <citation type="submission" date="2021-03" db="EMBL/GenBank/DDBJ databases">
        <authorList>
            <person name="Kanchanasin P."/>
            <person name="Saeng-In P."/>
            <person name="Phongsopitanun W."/>
            <person name="Yuki M."/>
            <person name="Kudo T."/>
            <person name="Ohkuma M."/>
            <person name="Tanasupawat S."/>
        </authorList>
    </citation>
    <scope>NUCLEOTIDE SEQUENCE</scope>
    <source>
        <strain evidence="1">GKU 128</strain>
    </source>
</reference>
<dbReference type="RefSeq" id="WP_208254664.1">
    <property type="nucleotide sequence ID" value="NZ_JAGEOJ010000003.1"/>
</dbReference>
<dbReference type="Proteomes" id="UP000669179">
    <property type="component" value="Unassembled WGS sequence"/>
</dbReference>
<accession>A0A939P7P9</accession>
<gene>
    <name evidence="1" type="ORF">J4573_08160</name>
</gene>
<dbReference type="AlphaFoldDB" id="A0A939P7P9"/>
<protein>
    <submittedName>
        <fullName evidence="1">Uncharacterized protein</fullName>
    </submittedName>
</protein>
<organism evidence="1 2">
    <name type="scientific">Actinomadura barringtoniae</name>
    <dbReference type="NCBI Taxonomy" id="1427535"/>
    <lineage>
        <taxon>Bacteria</taxon>
        <taxon>Bacillati</taxon>
        <taxon>Actinomycetota</taxon>
        <taxon>Actinomycetes</taxon>
        <taxon>Streptosporangiales</taxon>
        <taxon>Thermomonosporaceae</taxon>
        <taxon>Actinomadura</taxon>
    </lineage>
</organism>
<proteinExistence type="predicted"/>
<name>A0A939P7P9_9ACTN</name>
<evidence type="ECO:0000313" key="2">
    <source>
        <dbReference type="Proteomes" id="UP000669179"/>
    </source>
</evidence>
<dbReference type="EMBL" id="JAGEOJ010000003">
    <property type="protein sequence ID" value="MBO2447060.1"/>
    <property type="molecule type" value="Genomic_DNA"/>
</dbReference>
<sequence length="141" mass="15041">MDLSAPEQALWSAFPRGEWADAEGAEIPADVITALLLGAAEPEPGGRAAVRLLNARVTGRLDLMGGTARYPLICERSTFTAPLRFVETTTRTIRLIDCDIPSMERAVERPAGRDRGVRLPALAGSPLAGRAGVHRGRGVRA</sequence>
<evidence type="ECO:0000313" key="1">
    <source>
        <dbReference type="EMBL" id="MBO2447060.1"/>
    </source>
</evidence>
<comment type="caution">
    <text evidence="1">The sequence shown here is derived from an EMBL/GenBank/DDBJ whole genome shotgun (WGS) entry which is preliminary data.</text>
</comment>